<dbReference type="eggNOG" id="ENOG502Z82C">
    <property type="taxonomic scope" value="Bacteria"/>
</dbReference>
<dbReference type="Gene3D" id="1.10.575.10">
    <property type="entry name" value="P1 Nuclease"/>
    <property type="match status" value="1"/>
</dbReference>
<evidence type="ECO:0000256" key="4">
    <source>
        <dbReference type="ARBA" id="ARBA00022801"/>
    </source>
</evidence>
<proteinExistence type="predicted"/>
<dbReference type="GO" id="GO:0003676">
    <property type="term" value="F:nucleic acid binding"/>
    <property type="evidence" value="ECO:0007669"/>
    <property type="project" value="InterPro"/>
</dbReference>
<sequence length="277" mass="30286">MKKTLSALLLLALSGQALAWSKQGHQLVGELAERELDPVALAEVRRLLDGEPIATLAGVSVWADEIRAESRTTGNKLGELSSRWHYVNFPGEGCDYQAARDCPDGNCVIGAINAQAAILADRSRSDEDRRNALKFVVHFVGDAHQPMHAGFAHDRGGNSFQVRYRGKALPEGQGTNLHGVWDYWILQSAGLDNPKYVEKLLQSPVPADPALGSLNPALAWTLESCRLIASEKAYPRKPGTTLTDAYLDQHRPTAERRIRQAGDRLAKLINDALAPQP</sequence>
<dbReference type="AlphaFoldDB" id="A0A091APC9"/>
<dbReference type="OrthoDB" id="267579at2"/>
<dbReference type="RefSeq" id="WP_052575448.1">
    <property type="nucleotide sequence ID" value="NZ_AVCK01000055.1"/>
</dbReference>
<feature type="signal peptide" evidence="7">
    <location>
        <begin position="1"/>
        <end position="19"/>
    </location>
</feature>
<keyword evidence="4" id="KW-0378">Hydrolase</keyword>
<dbReference type="GO" id="GO:0004519">
    <property type="term" value="F:endonuclease activity"/>
    <property type="evidence" value="ECO:0007669"/>
    <property type="project" value="UniProtKB-KW"/>
</dbReference>
<name>A0A091APC9_9GAMM</name>
<evidence type="ECO:0000313" key="8">
    <source>
        <dbReference type="EMBL" id="KFN42018.1"/>
    </source>
</evidence>
<dbReference type="PATRIC" id="fig|1384056.3.peg.2405"/>
<accession>A0A091APC9</accession>
<keyword evidence="9" id="KW-1185">Reference proteome</keyword>
<dbReference type="Proteomes" id="UP000029393">
    <property type="component" value="Unassembled WGS sequence"/>
</dbReference>
<evidence type="ECO:0000256" key="3">
    <source>
        <dbReference type="ARBA" id="ARBA00022759"/>
    </source>
</evidence>
<protein>
    <recommendedName>
        <fullName evidence="10">Endonuclease</fullName>
    </recommendedName>
</protein>
<keyword evidence="7" id="KW-0732">Signal</keyword>
<dbReference type="CDD" id="cd11010">
    <property type="entry name" value="S1-P1_nuclease"/>
    <property type="match status" value="1"/>
</dbReference>
<keyword evidence="3" id="KW-0255">Endonuclease</keyword>
<dbReference type="PANTHER" id="PTHR33146:SF26">
    <property type="entry name" value="ENDONUCLEASE 4"/>
    <property type="match status" value="1"/>
</dbReference>
<dbReference type="GO" id="GO:0006308">
    <property type="term" value="P:DNA catabolic process"/>
    <property type="evidence" value="ECO:0007669"/>
    <property type="project" value="InterPro"/>
</dbReference>
<evidence type="ECO:0000256" key="2">
    <source>
        <dbReference type="ARBA" id="ARBA00022723"/>
    </source>
</evidence>
<evidence type="ECO:0000256" key="5">
    <source>
        <dbReference type="ARBA" id="ARBA00023157"/>
    </source>
</evidence>
<keyword evidence="6" id="KW-0325">Glycoprotein</keyword>
<comment type="caution">
    <text evidence="8">The sequence shown here is derived from an EMBL/GenBank/DDBJ whole genome shotgun (WGS) entry which is preliminary data.</text>
</comment>
<organism evidence="8 9">
    <name type="scientific">Arenimonas metalli CF5-1</name>
    <dbReference type="NCBI Taxonomy" id="1384056"/>
    <lineage>
        <taxon>Bacteria</taxon>
        <taxon>Pseudomonadati</taxon>
        <taxon>Pseudomonadota</taxon>
        <taxon>Gammaproteobacteria</taxon>
        <taxon>Lysobacterales</taxon>
        <taxon>Lysobacteraceae</taxon>
        <taxon>Arenimonas</taxon>
    </lineage>
</organism>
<keyword evidence="5" id="KW-1015">Disulfide bond</keyword>
<dbReference type="InterPro" id="IPR003154">
    <property type="entry name" value="S1/P1nuclease"/>
</dbReference>
<dbReference type="SUPFAM" id="SSF48537">
    <property type="entry name" value="Phospholipase C/P1 nuclease"/>
    <property type="match status" value="1"/>
</dbReference>
<dbReference type="STRING" id="1384056.N787_04420"/>
<gene>
    <name evidence="8" type="ORF">N787_04420</name>
</gene>
<reference evidence="8 9" key="1">
    <citation type="submission" date="2013-09" db="EMBL/GenBank/DDBJ databases">
        <title>Genome sequencing of Arenimonas metalli.</title>
        <authorList>
            <person name="Chen F."/>
            <person name="Wang G."/>
        </authorList>
    </citation>
    <scope>NUCLEOTIDE SEQUENCE [LARGE SCALE GENOMIC DNA]</scope>
    <source>
        <strain evidence="8 9">CF5-1</strain>
    </source>
</reference>
<evidence type="ECO:0000256" key="1">
    <source>
        <dbReference type="ARBA" id="ARBA00022722"/>
    </source>
</evidence>
<dbReference type="InterPro" id="IPR008947">
    <property type="entry name" value="PLipase_C/P1_nuclease_dom_sf"/>
</dbReference>
<keyword evidence="1" id="KW-0540">Nuclease</keyword>
<dbReference type="PANTHER" id="PTHR33146">
    <property type="entry name" value="ENDONUCLEASE 4"/>
    <property type="match status" value="1"/>
</dbReference>
<evidence type="ECO:0000313" key="9">
    <source>
        <dbReference type="Proteomes" id="UP000029393"/>
    </source>
</evidence>
<keyword evidence="2" id="KW-0479">Metal-binding</keyword>
<dbReference type="EMBL" id="AVCK01000055">
    <property type="protein sequence ID" value="KFN42018.1"/>
    <property type="molecule type" value="Genomic_DNA"/>
</dbReference>
<dbReference type="GO" id="GO:0016788">
    <property type="term" value="F:hydrolase activity, acting on ester bonds"/>
    <property type="evidence" value="ECO:0007669"/>
    <property type="project" value="InterPro"/>
</dbReference>
<dbReference type="GO" id="GO:0046872">
    <property type="term" value="F:metal ion binding"/>
    <property type="evidence" value="ECO:0007669"/>
    <property type="project" value="UniProtKB-KW"/>
</dbReference>
<dbReference type="Pfam" id="PF02265">
    <property type="entry name" value="S1-P1_nuclease"/>
    <property type="match status" value="1"/>
</dbReference>
<evidence type="ECO:0008006" key="10">
    <source>
        <dbReference type="Google" id="ProtNLM"/>
    </source>
</evidence>
<evidence type="ECO:0000256" key="7">
    <source>
        <dbReference type="SAM" id="SignalP"/>
    </source>
</evidence>
<feature type="chain" id="PRO_5001868660" description="Endonuclease" evidence="7">
    <location>
        <begin position="20"/>
        <end position="277"/>
    </location>
</feature>
<evidence type="ECO:0000256" key="6">
    <source>
        <dbReference type="ARBA" id="ARBA00023180"/>
    </source>
</evidence>